<dbReference type="GO" id="GO:0033592">
    <property type="term" value="F:RNA strand annealing activity"/>
    <property type="evidence" value="ECO:0007669"/>
    <property type="project" value="InterPro"/>
</dbReference>
<geneLocation type="plasmid" evidence="5 6">
    <name>pVL1_2</name>
</geneLocation>
<reference evidence="5" key="1">
    <citation type="submission" date="2020-11" db="EMBL/GenBank/DDBJ databases">
        <title>Complete genome sequence of a novel pathogenic Methylobacterium strain isolated from rice in Vietnam.</title>
        <authorList>
            <person name="Lai K."/>
            <person name="Okazaki S."/>
            <person name="Higashi K."/>
            <person name="Mori H."/>
            <person name="Toyoda A."/>
            <person name="Kurokawa K."/>
        </authorList>
    </citation>
    <scope>NUCLEOTIDE SEQUENCE</scope>
    <source>
        <strain evidence="5">VL1</strain>
        <plasmid evidence="5">pVL1_2</plasmid>
    </source>
</reference>
<keyword evidence="1" id="KW-0963">Cytoplasm</keyword>
<dbReference type="PANTHER" id="PTHR38106:SF1">
    <property type="entry name" value="RNA CHAPERONE PROQ"/>
    <property type="match status" value="1"/>
</dbReference>
<name>A0A8H8X0Z7_9HYPH</name>
<feature type="domain" description="ProQ/FinO" evidence="4">
    <location>
        <begin position="18"/>
        <end position="130"/>
    </location>
</feature>
<dbReference type="AlphaFoldDB" id="A0A8H8X0Z7"/>
<organism evidence="5 6">
    <name type="scientific">Methylobacterium indicum</name>
    <dbReference type="NCBI Taxonomy" id="1775910"/>
    <lineage>
        <taxon>Bacteria</taxon>
        <taxon>Pseudomonadati</taxon>
        <taxon>Pseudomonadota</taxon>
        <taxon>Alphaproteobacteria</taxon>
        <taxon>Hyphomicrobiales</taxon>
        <taxon>Methylobacteriaceae</taxon>
        <taxon>Methylobacterium</taxon>
    </lineage>
</organism>
<protein>
    <recommendedName>
        <fullName evidence="4">ProQ/FinO domain-containing protein</fullName>
    </recommendedName>
</protein>
<sequence length="150" mass="16715">MKEIVIMDSPSAGVGQAHKRIDTDALRLVLVQRFPHTFAGRHARKVPLKINIHYDLRLACPDMTRREITLALRSYTGGPTYLESMIEGAGRVDLTGAVVDHVNESHARHAKGRLTTVLKRRAENRQKRQALLEAANANRSVFVTERGIAA</sequence>
<evidence type="ECO:0000256" key="1">
    <source>
        <dbReference type="ARBA" id="ARBA00022490"/>
    </source>
</evidence>
<evidence type="ECO:0000313" key="5">
    <source>
        <dbReference type="EMBL" id="BCM87823.1"/>
    </source>
</evidence>
<proteinExistence type="predicted"/>
<dbReference type="PANTHER" id="PTHR38106">
    <property type="entry name" value="RNA CHAPERONE PROQ"/>
    <property type="match status" value="1"/>
</dbReference>
<keyword evidence="3" id="KW-0143">Chaperone</keyword>
<evidence type="ECO:0000259" key="4">
    <source>
        <dbReference type="SMART" id="SM00945"/>
    </source>
</evidence>
<dbReference type="SMART" id="SM00945">
    <property type="entry name" value="ProQ"/>
    <property type="match status" value="1"/>
</dbReference>
<dbReference type="Proteomes" id="UP000663508">
    <property type="component" value="Plasmid pVL1_2"/>
</dbReference>
<gene>
    <name evidence="5" type="ORF">mvi_62840</name>
</gene>
<evidence type="ECO:0000313" key="6">
    <source>
        <dbReference type="Proteomes" id="UP000663508"/>
    </source>
</evidence>
<evidence type="ECO:0000256" key="2">
    <source>
        <dbReference type="ARBA" id="ARBA00022884"/>
    </source>
</evidence>
<dbReference type="InterPro" id="IPR016103">
    <property type="entry name" value="ProQ/FinO"/>
</dbReference>
<dbReference type="SUPFAM" id="SSF48657">
    <property type="entry name" value="FinO-like"/>
    <property type="match status" value="1"/>
</dbReference>
<dbReference type="GO" id="GO:0005829">
    <property type="term" value="C:cytosol"/>
    <property type="evidence" value="ECO:0007669"/>
    <property type="project" value="TreeGrafter"/>
</dbReference>
<dbReference type="InterPro" id="IPR023529">
    <property type="entry name" value="ProQ"/>
</dbReference>
<evidence type="ECO:0000256" key="3">
    <source>
        <dbReference type="ARBA" id="ARBA00023186"/>
    </source>
</evidence>
<dbReference type="Gene3D" id="1.10.1710.10">
    <property type="entry name" value="ProQ/FinO domain"/>
    <property type="match status" value="1"/>
</dbReference>
<accession>A0A8H8X0Z7</accession>
<dbReference type="EMBL" id="AP024147">
    <property type="protein sequence ID" value="BCM87823.1"/>
    <property type="molecule type" value="Genomic_DNA"/>
</dbReference>
<keyword evidence="5" id="KW-0614">Plasmid</keyword>
<keyword evidence="2" id="KW-0694">RNA-binding</keyword>
<dbReference type="KEGG" id="mind:mvi_62840"/>
<dbReference type="GO" id="GO:0010608">
    <property type="term" value="P:post-transcriptional regulation of gene expression"/>
    <property type="evidence" value="ECO:0007669"/>
    <property type="project" value="InterPro"/>
</dbReference>
<dbReference type="Pfam" id="PF04352">
    <property type="entry name" value="ProQ"/>
    <property type="match status" value="1"/>
</dbReference>
<dbReference type="InterPro" id="IPR036442">
    <property type="entry name" value="ProQ/FinO_sf"/>
</dbReference>
<dbReference type="GO" id="GO:0034057">
    <property type="term" value="F:RNA strand-exchange activity"/>
    <property type="evidence" value="ECO:0007669"/>
    <property type="project" value="InterPro"/>
</dbReference>